<protein>
    <submittedName>
        <fullName evidence="1">Uncharacterized protein</fullName>
    </submittedName>
</protein>
<comment type="caution">
    <text evidence="1">The sequence shown here is derived from an EMBL/GenBank/DDBJ whole genome shotgun (WGS) entry which is preliminary data.</text>
</comment>
<gene>
    <name evidence="1" type="ORF">H2199_008960</name>
</gene>
<reference evidence="1" key="1">
    <citation type="submission" date="2022-10" db="EMBL/GenBank/DDBJ databases">
        <title>Culturing micro-colonial fungi from biological soil crusts in the Mojave desert and describing Neophaeococcomyces mojavensis, and introducing the new genera and species Taxawa tesnikishii.</title>
        <authorList>
            <person name="Kurbessoian T."/>
            <person name="Stajich J.E."/>
        </authorList>
    </citation>
    <scope>NUCLEOTIDE SEQUENCE</scope>
    <source>
        <strain evidence="1">JES_115</strain>
    </source>
</reference>
<accession>A0ACC2YH08</accession>
<evidence type="ECO:0000313" key="2">
    <source>
        <dbReference type="Proteomes" id="UP001172680"/>
    </source>
</evidence>
<evidence type="ECO:0000313" key="1">
    <source>
        <dbReference type="EMBL" id="KAJ9634503.1"/>
    </source>
</evidence>
<keyword evidence="2" id="KW-1185">Reference proteome</keyword>
<name>A0ACC2YH08_9PEZI</name>
<dbReference type="EMBL" id="JAPDRP010000032">
    <property type="protein sequence ID" value="KAJ9634503.1"/>
    <property type="molecule type" value="Genomic_DNA"/>
</dbReference>
<proteinExistence type="predicted"/>
<organism evidence="1 2">
    <name type="scientific">Coniosporium tulheliwenetii</name>
    <dbReference type="NCBI Taxonomy" id="3383036"/>
    <lineage>
        <taxon>Eukaryota</taxon>
        <taxon>Fungi</taxon>
        <taxon>Dikarya</taxon>
        <taxon>Ascomycota</taxon>
        <taxon>Pezizomycotina</taxon>
        <taxon>Dothideomycetes</taxon>
        <taxon>Dothideomycetes incertae sedis</taxon>
        <taxon>Coniosporium</taxon>
    </lineage>
</organism>
<dbReference type="Proteomes" id="UP001172680">
    <property type="component" value="Unassembled WGS sequence"/>
</dbReference>
<sequence>MEFGLRTEPKDKPIMRAQNEFECLKTVWMSSEMILNIEVHRLELALIIQLAGITGNRPKALLKLRFKYVNVSLLPDPEGGEWPRPLVEWKFQDTKGYLGEKDANKFAVPDIPSEPYLLLCPYKTSLSLTFLHNAFAAPDLTPERFYNLKVRPGQGQQTFPWKDEMNDVYMFRKLVQTALGAELSEDHTPYSTLRLGLVKIGELTGIAPPVGAYYFRRGNGEALDSSSTFGYPSLGSL</sequence>